<dbReference type="InterPro" id="IPR014729">
    <property type="entry name" value="Rossmann-like_a/b/a_fold"/>
</dbReference>
<evidence type="ECO:0000256" key="11">
    <source>
        <dbReference type="RuleBase" id="RU362021"/>
    </source>
</evidence>
<dbReference type="EC" id="2.7.7.1" evidence="11"/>
<dbReference type="STRING" id="43151.W5J2G2"/>
<keyword evidence="8 11" id="KW-0067">ATP-binding</keyword>
<keyword evidence="4 11" id="KW-0662">Pyridine nucleotide biosynthesis</keyword>
<organism evidence="14">
    <name type="scientific">Anopheles darlingi</name>
    <name type="common">Mosquito</name>
    <dbReference type="NCBI Taxonomy" id="43151"/>
    <lineage>
        <taxon>Eukaryota</taxon>
        <taxon>Metazoa</taxon>
        <taxon>Ecdysozoa</taxon>
        <taxon>Arthropoda</taxon>
        <taxon>Hexapoda</taxon>
        <taxon>Insecta</taxon>
        <taxon>Pterygota</taxon>
        <taxon>Neoptera</taxon>
        <taxon>Endopterygota</taxon>
        <taxon>Diptera</taxon>
        <taxon>Nematocera</taxon>
        <taxon>Culicoidea</taxon>
        <taxon>Culicidae</taxon>
        <taxon>Anophelinae</taxon>
        <taxon>Anopheles</taxon>
    </lineage>
</organism>
<gene>
    <name evidence="14" type="ORF">AND_009963</name>
</gene>
<dbReference type="FunCoup" id="W5J2G2">
    <property type="interactions" value="582"/>
</dbReference>
<dbReference type="VEuPathDB" id="VectorBase:ADAC009963"/>
<dbReference type="InterPro" id="IPR004821">
    <property type="entry name" value="Cyt_trans-like"/>
</dbReference>
<dbReference type="InterPro" id="IPR045094">
    <property type="entry name" value="NMNAT_euk"/>
</dbReference>
<dbReference type="EMBL" id="ADMH02002133">
    <property type="protein sequence ID" value="ETN58442.1"/>
    <property type="molecule type" value="Genomic_DNA"/>
</dbReference>
<dbReference type="GO" id="GO:0009435">
    <property type="term" value="P:NAD+ biosynthetic process"/>
    <property type="evidence" value="ECO:0007669"/>
    <property type="project" value="UniProtKB-UniPathway"/>
</dbReference>
<dbReference type="EC" id="2.7.7.18" evidence="11"/>
<keyword evidence="7 11" id="KW-0547">Nucleotide-binding</keyword>
<dbReference type="PANTHER" id="PTHR12039">
    <property type="entry name" value="NICOTINAMIDE MONONUCLEOTIDE ADENYLYLTRANSFERASE"/>
    <property type="match status" value="1"/>
</dbReference>
<evidence type="ECO:0000313" key="15">
    <source>
        <dbReference type="EnsemblMetazoa" id="ADAC009963-PA"/>
    </source>
</evidence>
<comment type="pathway">
    <text evidence="1 11">Cofactor biosynthesis; NAD(+) biosynthesis; NAD(+) from nicotinamide D-ribonucleotide: step 1/1.</text>
</comment>
<reference evidence="15" key="4">
    <citation type="submission" date="2015-06" db="UniProtKB">
        <authorList>
            <consortium name="EnsemblMetazoa"/>
        </authorList>
    </citation>
    <scope>IDENTIFICATION</scope>
</reference>
<evidence type="ECO:0000256" key="2">
    <source>
        <dbReference type="ARBA" id="ARBA00005019"/>
    </source>
</evidence>
<reference evidence="14 16" key="1">
    <citation type="journal article" date="2010" name="BMC Genomics">
        <title>Combination of measures distinguishes pre-miRNAs from other stem-loops in the genome of the newly sequenced Anopheles darlingi.</title>
        <authorList>
            <person name="Mendes N.D."/>
            <person name="Freitas A.T."/>
            <person name="Vasconcelos A.T."/>
            <person name="Sagot M.F."/>
        </authorList>
    </citation>
    <scope>NUCLEOTIDE SEQUENCE</scope>
</reference>
<evidence type="ECO:0000256" key="7">
    <source>
        <dbReference type="ARBA" id="ARBA00022741"/>
    </source>
</evidence>
<evidence type="ECO:0000259" key="13">
    <source>
        <dbReference type="Pfam" id="PF01467"/>
    </source>
</evidence>
<protein>
    <recommendedName>
        <fullName evidence="11">Nicotinamide-nucleotide adenylyltransferase</fullName>
        <ecNumber evidence="11">2.7.7.1</ecNumber>
        <ecNumber evidence="11">2.7.7.18</ecNumber>
    </recommendedName>
</protein>
<dbReference type="Pfam" id="PF01467">
    <property type="entry name" value="CTP_transf_like"/>
    <property type="match status" value="1"/>
</dbReference>
<dbReference type="OrthoDB" id="422187at2759"/>
<proteinExistence type="inferred from homology"/>
<dbReference type="InterPro" id="IPR051182">
    <property type="entry name" value="Euk_NMN_adenylyltrnsfrase"/>
</dbReference>
<keyword evidence="5 11" id="KW-0808">Transferase</keyword>
<dbReference type="UniPathway" id="UPA00253">
    <property type="reaction ID" value="UER00332"/>
</dbReference>
<evidence type="ECO:0000256" key="10">
    <source>
        <dbReference type="ARBA" id="ARBA00048721"/>
    </source>
</evidence>
<dbReference type="HOGENOM" id="CLU_033366_3_0_1"/>
<keyword evidence="6 11" id="KW-0548">Nucleotidyltransferase</keyword>
<dbReference type="CDD" id="cd09286">
    <property type="entry name" value="NMNAT_Eukarya"/>
    <property type="match status" value="1"/>
</dbReference>
<reference evidence="14" key="2">
    <citation type="submission" date="2010-05" db="EMBL/GenBank/DDBJ databases">
        <authorList>
            <person name="Almeida L.G."/>
            <person name="Nicolas M.F."/>
            <person name="Souza R.C."/>
            <person name="Vasconcelos A.T.R."/>
        </authorList>
    </citation>
    <scope>NUCLEOTIDE SEQUENCE</scope>
</reference>
<dbReference type="NCBIfam" id="TIGR00482">
    <property type="entry name" value="nicotinate (nicotinamide) nucleotide adenylyltransferase"/>
    <property type="match status" value="1"/>
</dbReference>
<evidence type="ECO:0000256" key="8">
    <source>
        <dbReference type="ARBA" id="ARBA00022840"/>
    </source>
</evidence>
<evidence type="ECO:0000256" key="3">
    <source>
        <dbReference type="ARBA" id="ARBA00007064"/>
    </source>
</evidence>
<evidence type="ECO:0000313" key="16">
    <source>
        <dbReference type="Proteomes" id="UP000000673"/>
    </source>
</evidence>
<keyword evidence="16" id="KW-1185">Reference proteome</keyword>
<name>W5J2G2_ANODA</name>
<comment type="catalytic activity">
    <reaction evidence="11">
        <text>beta-nicotinamide D-ribonucleotide + ATP + H(+) = diphosphate + NAD(+)</text>
        <dbReference type="Rhea" id="RHEA:21360"/>
        <dbReference type="ChEBI" id="CHEBI:14649"/>
        <dbReference type="ChEBI" id="CHEBI:15378"/>
        <dbReference type="ChEBI" id="CHEBI:30616"/>
        <dbReference type="ChEBI" id="CHEBI:33019"/>
        <dbReference type="ChEBI" id="CHEBI:57540"/>
        <dbReference type="EC" id="2.7.7.1"/>
    </reaction>
</comment>
<dbReference type="Proteomes" id="UP000000673">
    <property type="component" value="Unassembled WGS sequence"/>
</dbReference>
<dbReference type="InterPro" id="IPR005248">
    <property type="entry name" value="NadD/NMNAT"/>
</dbReference>
<evidence type="ECO:0000256" key="1">
    <source>
        <dbReference type="ARBA" id="ARBA00004658"/>
    </source>
</evidence>
<comment type="catalytic activity">
    <reaction evidence="10 11">
        <text>nicotinate beta-D-ribonucleotide + ATP + H(+) = deamido-NAD(+) + diphosphate</text>
        <dbReference type="Rhea" id="RHEA:22860"/>
        <dbReference type="ChEBI" id="CHEBI:15378"/>
        <dbReference type="ChEBI" id="CHEBI:30616"/>
        <dbReference type="ChEBI" id="CHEBI:33019"/>
        <dbReference type="ChEBI" id="CHEBI:57502"/>
        <dbReference type="ChEBI" id="CHEBI:58437"/>
        <dbReference type="EC" id="2.7.7.18"/>
    </reaction>
</comment>
<dbReference type="eggNOG" id="KOG3199">
    <property type="taxonomic scope" value="Eukaryota"/>
</dbReference>
<dbReference type="VEuPathDB" id="VectorBase:ADAR2_007265"/>
<sequence>MRMTSSTKIMLIACGSFSPPTPMHFRMFEIARDHIHQMGLGQVVGGIVSPVHDSYAKKGLVSATHRCAMIKIGLKSSEWIRLSDWETQQEEWTRTRQVLQYHQNFINSYLKDTNGTINNQHIPAWIPEGIKKTAGQVHLKLLCGADLLESFATPGLWKDEDLEAILGYHGIVVISRAGSNPEQFIFNSDLLTRYRRNITIVTNWVTNDVSSTLIRRLLGRGMSVKYLLDEHVTEYIQKFGLFGCNSETKYILTPGSTTEAMSISPISPINDPDIYIEHRNRMNKRNSSFEAMDETDFPSPPLPSPSAGSNVTLNKVFCCANESSTGQLAKPISGRGATFLGRPGSAVQIITTAAPTPAPPSVTTPDGTTKQAHQVSGSSDDSDQKQNKIVKKMKTSAACPVSRV</sequence>
<dbReference type="FunFam" id="3.40.50.620:FF:000191">
    <property type="entry name" value="Nicotinamide-nucleotide adenylyltransferase"/>
    <property type="match status" value="1"/>
</dbReference>
<dbReference type="GO" id="GO:0000309">
    <property type="term" value="F:nicotinamide-nucleotide adenylyltransferase activity"/>
    <property type="evidence" value="ECO:0007669"/>
    <property type="project" value="UniProtKB-EC"/>
</dbReference>
<dbReference type="GO" id="GO:0004515">
    <property type="term" value="F:nicotinate-nucleotide adenylyltransferase activity"/>
    <property type="evidence" value="ECO:0007669"/>
    <property type="project" value="UniProtKB-EC"/>
</dbReference>
<feature type="domain" description="Cytidyltransferase-like" evidence="13">
    <location>
        <begin position="12"/>
        <end position="216"/>
    </location>
</feature>
<dbReference type="OMA" id="FCCANES"/>
<comment type="similarity">
    <text evidence="3 11">Belongs to the eukaryotic NMN adenylyltransferase family.</text>
</comment>
<evidence type="ECO:0000256" key="5">
    <source>
        <dbReference type="ARBA" id="ARBA00022679"/>
    </source>
</evidence>
<evidence type="ECO:0000256" key="6">
    <source>
        <dbReference type="ARBA" id="ARBA00022695"/>
    </source>
</evidence>
<dbReference type="EnsemblMetazoa" id="ADAC009963-RA">
    <property type="protein sequence ID" value="ADAC009963-PA"/>
    <property type="gene ID" value="ADAC009963"/>
</dbReference>
<evidence type="ECO:0000256" key="9">
    <source>
        <dbReference type="ARBA" id="ARBA00023027"/>
    </source>
</evidence>
<keyword evidence="9 11" id="KW-0520">NAD</keyword>
<evidence type="ECO:0000313" key="14">
    <source>
        <dbReference type="EMBL" id="ETN58442.1"/>
    </source>
</evidence>
<dbReference type="PANTHER" id="PTHR12039:SF0">
    <property type="entry name" value="NICOTINAMIDE-NUCLEOTIDE ADENYLYLTRANSFERASE"/>
    <property type="match status" value="1"/>
</dbReference>
<feature type="compositionally biased region" description="Polar residues" evidence="12">
    <location>
        <begin position="366"/>
        <end position="379"/>
    </location>
</feature>
<reference evidence="14" key="3">
    <citation type="journal article" date="2013" name="Nucleic Acids Res.">
        <title>The genome of Anopheles darlingi, the main neotropical malaria vector.</title>
        <authorList>
            <person name="Marinotti O."/>
            <person name="Cerqueira G.C."/>
            <person name="de Almeida L.G."/>
            <person name="Ferro M.I."/>
            <person name="Loreto E.L."/>
            <person name="Zaha A."/>
            <person name="Teixeira S.M."/>
            <person name="Wespiser A.R."/>
            <person name="Almeida E Silva A."/>
            <person name="Schlindwein A.D."/>
            <person name="Pacheco A.C."/>
            <person name="Silva A.L."/>
            <person name="Graveley B.R."/>
            <person name="Walenz B.P."/>
            <person name="Lima Bde A."/>
            <person name="Ribeiro C.A."/>
            <person name="Nunes-Silva C.G."/>
            <person name="de Carvalho C.R."/>
            <person name="Soares C.M."/>
            <person name="de Menezes C.B."/>
            <person name="Matiolli C."/>
            <person name="Caffrey D."/>
            <person name="Araujo D.A."/>
            <person name="de Oliveira D.M."/>
            <person name="Golenbock D."/>
            <person name="Grisard E.C."/>
            <person name="Fantinatti-Garboggini F."/>
            <person name="de Carvalho F.M."/>
            <person name="Barcellos F.G."/>
            <person name="Prosdocimi F."/>
            <person name="May G."/>
            <person name="Azevedo Junior G.M."/>
            <person name="Guimaraes G.M."/>
            <person name="Goldman G.H."/>
            <person name="Padilha I.Q."/>
            <person name="Batista Jda S."/>
            <person name="Ferro J.A."/>
            <person name="Ribeiro J.M."/>
            <person name="Fietto J.L."/>
            <person name="Dabbas K.M."/>
            <person name="Cerdeira L."/>
            <person name="Agnez-Lima L.F."/>
            <person name="Brocchi M."/>
            <person name="de Carvalho M.O."/>
            <person name="Teixeira Mde M."/>
            <person name="Diniz Maia Mde M."/>
            <person name="Goldman M.H."/>
            <person name="Cruz Schneider M.P."/>
            <person name="Felipe M.S."/>
            <person name="Hungria M."/>
            <person name="Nicolas M.F."/>
            <person name="Pereira M."/>
            <person name="Montes M.A."/>
            <person name="Cantao M.E."/>
            <person name="Vincentz M."/>
            <person name="Rafael M.S."/>
            <person name="Silverman N."/>
            <person name="Stoco P.H."/>
            <person name="Souza R.C."/>
            <person name="Vicentini R."/>
            <person name="Gazzinelli R.T."/>
            <person name="Neves Rde O."/>
            <person name="Silva R."/>
            <person name="Astolfi-Filho S."/>
            <person name="Maciel T.E."/>
            <person name="Urmenyi T.P."/>
            <person name="Tadei W.P."/>
            <person name="Camargo E.P."/>
            <person name="de Vasconcelos A.T."/>
        </authorList>
    </citation>
    <scope>NUCLEOTIDE SEQUENCE</scope>
</reference>
<dbReference type="Gene3D" id="3.40.50.620">
    <property type="entry name" value="HUPs"/>
    <property type="match status" value="1"/>
</dbReference>
<comment type="pathway">
    <text evidence="2">Cofactor biosynthesis; NAD(+) biosynthesis; deamido-NAD(+) from nicotinate D-ribonucleotide: step 1/1.</text>
</comment>
<evidence type="ECO:0000256" key="4">
    <source>
        <dbReference type="ARBA" id="ARBA00022642"/>
    </source>
</evidence>
<dbReference type="GO" id="GO:0005524">
    <property type="term" value="F:ATP binding"/>
    <property type="evidence" value="ECO:0007669"/>
    <property type="project" value="UniProtKB-KW"/>
</dbReference>
<feature type="region of interest" description="Disordered" evidence="12">
    <location>
        <begin position="353"/>
        <end position="404"/>
    </location>
</feature>
<accession>W5J2G2</accession>
<dbReference type="SUPFAM" id="SSF52374">
    <property type="entry name" value="Nucleotidylyl transferase"/>
    <property type="match status" value="1"/>
</dbReference>
<dbReference type="AlphaFoldDB" id="W5J2G2"/>
<evidence type="ECO:0000256" key="12">
    <source>
        <dbReference type="SAM" id="MobiDB-lite"/>
    </source>
</evidence>